<dbReference type="GO" id="GO:0003676">
    <property type="term" value="F:nucleic acid binding"/>
    <property type="evidence" value="ECO:0007669"/>
    <property type="project" value="InterPro"/>
</dbReference>
<keyword evidence="1" id="KW-0863">Zinc-finger</keyword>
<keyword evidence="1" id="KW-0479">Metal-binding</keyword>
<protein>
    <recommendedName>
        <fullName evidence="3">CCHC-type domain-containing protein</fullName>
    </recommendedName>
</protein>
<dbReference type="PROSITE" id="PS50158">
    <property type="entry name" value="ZF_CCHC"/>
    <property type="match status" value="1"/>
</dbReference>
<dbReference type="Proteomes" id="UP000807115">
    <property type="component" value="Chromosome 4"/>
</dbReference>
<dbReference type="InterPro" id="IPR025836">
    <property type="entry name" value="Zn_knuckle_CX2CX4HX4C"/>
</dbReference>
<keyword evidence="1" id="KW-0862">Zinc</keyword>
<reference evidence="4" key="2">
    <citation type="submission" date="2020-10" db="EMBL/GenBank/DDBJ databases">
        <authorList>
            <person name="Cooper E.A."/>
            <person name="Brenton Z.W."/>
            <person name="Flinn B.S."/>
            <person name="Jenkins J."/>
            <person name="Shu S."/>
            <person name="Flowers D."/>
            <person name="Luo F."/>
            <person name="Wang Y."/>
            <person name="Xia P."/>
            <person name="Barry K."/>
            <person name="Daum C."/>
            <person name="Lipzen A."/>
            <person name="Yoshinaga Y."/>
            <person name="Schmutz J."/>
            <person name="Saski C."/>
            <person name="Vermerris W."/>
            <person name="Kresovich S."/>
        </authorList>
    </citation>
    <scope>NUCLEOTIDE SEQUENCE</scope>
</reference>
<dbReference type="InterPro" id="IPR001878">
    <property type="entry name" value="Znf_CCHC"/>
</dbReference>
<proteinExistence type="predicted"/>
<sequence>RSTAVAGFLRIKVKIDIRKPLRRGILVEGEDGEEDCWCPIKYEFIPNFCYSCGCLGHVEKECDSCVELEAGCRQFGEWMRVTPSRWKGQGDQRNKWSEGRNSGSGKVGRSKENSKTSLVLDQGRLQSSSLKTSADIDPKLKDDGTSPVKGAVFVPVGSRGTAKCLSFVETMVGADLEATIEKGQVIEEGSLDGAGVAQLVDNGGERSPGHGQTQGGDGAEVVVVAAGGGCLEGGKDMEVDEGVVGAVEAIKGSLLEAVGDQGKELGEQIPTVAEVGGWTADEVGGGGRKPGSFHRLQRAPSEHGGLKLMETEKKGTKGRRR</sequence>
<feature type="domain" description="CCHC-type" evidence="3">
    <location>
        <begin position="49"/>
        <end position="62"/>
    </location>
</feature>
<feature type="region of interest" description="Disordered" evidence="2">
    <location>
        <begin position="280"/>
        <end position="321"/>
    </location>
</feature>
<reference evidence="4" key="1">
    <citation type="journal article" date="2019" name="BMC Genomics">
        <title>A new reference genome for Sorghum bicolor reveals high levels of sequence similarity between sweet and grain genotypes: implications for the genetics of sugar metabolism.</title>
        <authorList>
            <person name="Cooper E.A."/>
            <person name="Brenton Z.W."/>
            <person name="Flinn B.S."/>
            <person name="Jenkins J."/>
            <person name="Shu S."/>
            <person name="Flowers D."/>
            <person name="Luo F."/>
            <person name="Wang Y."/>
            <person name="Xia P."/>
            <person name="Barry K."/>
            <person name="Daum C."/>
            <person name="Lipzen A."/>
            <person name="Yoshinaga Y."/>
            <person name="Schmutz J."/>
            <person name="Saski C."/>
            <person name="Vermerris W."/>
            <person name="Kresovich S."/>
        </authorList>
    </citation>
    <scope>NUCLEOTIDE SEQUENCE</scope>
</reference>
<dbReference type="GO" id="GO:0008270">
    <property type="term" value="F:zinc ion binding"/>
    <property type="evidence" value="ECO:0007669"/>
    <property type="project" value="UniProtKB-KW"/>
</dbReference>
<dbReference type="PANTHER" id="PTHR31286">
    <property type="entry name" value="GLYCINE-RICH CELL WALL STRUCTURAL PROTEIN 1.8-LIKE"/>
    <property type="match status" value="1"/>
</dbReference>
<dbReference type="PANTHER" id="PTHR31286:SF180">
    <property type="entry name" value="OS10G0362600 PROTEIN"/>
    <property type="match status" value="1"/>
</dbReference>
<organism evidence="4 5">
    <name type="scientific">Sorghum bicolor</name>
    <name type="common">Sorghum</name>
    <name type="synonym">Sorghum vulgare</name>
    <dbReference type="NCBI Taxonomy" id="4558"/>
    <lineage>
        <taxon>Eukaryota</taxon>
        <taxon>Viridiplantae</taxon>
        <taxon>Streptophyta</taxon>
        <taxon>Embryophyta</taxon>
        <taxon>Tracheophyta</taxon>
        <taxon>Spermatophyta</taxon>
        <taxon>Magnoliopsida</taxon>
        <taxon>Liliopsida</taxon>
        <taxon>Poales</taxon>
        <taxon>Poaceae</taxon>
        <taxon>PACMAD clade</taxon>
        <taxon>Panicoideae</taxon>
        <taxon>Andropogonodae</taxon>
        <taxon>Andropogoneae</taxon>
        <taxon>Sorghinae</taxon>
        <taxon>Sorghum</taxon>
    </lineage>
</organism>
<dbReference type="InterPro" id="IPR040256">
    <property type="entry name" value="At4g02000-like"/>
</dbReference>
<comment type="caution">
    <text evidence="4">The sequence shown here is derived from an EMBL/GenBank/DDBJ whole genome shotgun (WGS) entry which is preliminary data.</text>
</comment>
<name>A0A921UIX8_SORBI</name>
<feature type="region of interest" description="Disordered" evidence="2">
    <location>
        <begin position="84"/>
        <end position="118"/>
    </location>
</feature>
<accession>A0A921UIX8</accession>
<dbReference type="EMBL" id="CM027683">
    <property type="protein sequence ID" value="KAG0532780.1"/>
    <property type="molecule type" value="Genomic_DNA"/>
</dbReference>
<dbReference type="Pfam" id="PF14392">
    <property type="entry name" value="zf-CCHC_4"/>
    <property type="match status" value="1"/>
</dbReference>
<evidence type="ECO:0000256" key="1">
    <source>
        <dbReference type="PROSITE-ProRule" id="PRU00047"/>
    </source>
</evidence>
<feature type="compositionally biased region" description="Basic and acidic residues" evidence="2">
    <location>
        <begin position="300"/>
        <end position="315"/>
    </location>
</feature>
<evidence type="ECO:0000313" key="4">
    <source>
        <dbReference type="EMBL" id="KAG0532780.1"/>
    </source>
</evidence>
<evidence type="ECO:0000313" key="5">
    <source>
        <dbReference type="Proteomes" id="UP000807115"/>
    </source>
</evidence>
<gene>
    <name evidence="4" type="ORF">BDA96_04G136500</name>
</gene>
<evidence type="ECO:0000259" key="3">
    <source>
        <dbReference type="PROSITE" id="PS50158"/>
    </source>
</evidence>
<dbReference type="AlphaFoldDB" id="A0A921UIX8"/>
<feature type="compositionally biased region" description="Basic and acidic residues" evidence="2">
    <location>
        <begin position="88"/>
        <end position="98"/>
    </location>
</feature>
<evidence type="ECO:0000256" key="2">
    <source>
        <dbReference type="SAM" id="MobiDB-lite"/>
    </source>
</evidence>
<feature type="non-terminal residue" evidence="4">
    <location>
        <position position="1"/>
    </location>
</feature>